<dbReference type="PIRSF" id="PIRSF002756">
    <property type="entry name" value="PstS"/>
    <property type="match status" value="1"/>
</dbReference>
<dbReference type="Gene3D" id="3.40.190.10">
    <property type="entry name" value="Periplasmic binding protein-like II"/>
    <property type="match status" value="2"/>
</dbReference>
<dbReference type="InterPro" id="IPR050962">
    <property type="entry name" value="Phosphate-bind_PstS"/>
</dbReference>
<organism evidence="7 8">
    <name type="scientific">Solirubrobacter pauli</name>
    <dbReference type="NCBI Taxonomy" id="166793"/>
    <lineage>
        <taxon>Bacteria</taxon>
        <taxon>Bacillati</taxon>
        <taxon>Actinomycetota</taxon>
        <taxon>Thermoleophilia</taxon>
        <taxon>Solirubrobacterales</taxon>
        <taxon>Solirubrobacteraceae</taxon>
        <taxon>Solirubrobacter</taxon>
    </lineage>
</organism>
<reference evidence="7 8" key="1">
    <citation type="submission" date="2018-10" db="EMBL/GenBank/DDBJ databases">
        <title>Genomic Encyclopedia of Archaeal and Bacterial Type Strains, Phase II (KMG-II): from individual species to whole genera.</title>
        <authorList>
            <person name="Goeker M."/>
        </authorList>
    </citation>
    <scope>NUCLEOTIDE SEQUENCE [LARGE SCALE GENOMIC DNA]</scope>
    <source>
        <strain evidence="7 8">DSM 14954</strain>
    </source>
</reference>
<keyword evidence="8" id="KW-1185">Reference proteome</keyword>
<feature type="chain" id="PRO_5024894097" description="Phosphate-binding protein" evidence="5">
    <location>
        <begin position="27"/>
        <end position="376"/>
    </location>
</feature>
<name>A0A660LEE8_9ACTN</name>
<dbReference type="NCBIfam" id="TIGR00975">
    <property type="entry name" value="3a0107s03"/>
    <property type="match status" value="1"/>
</dbReference>
<dbReference type="GO" id="GO:0043190">
    <property type="term" value="C:ATP-binding cassette (ABC) transporter complex"/>
    <property type="evidence" value="ECO:0007669"/>
    <property type="project" value="InterPro"/>
</dbReference>
<evidence type="ECO:0000256" key="4">
    <source>
        <dbReference type="PIRNR" id="PIRNR002756"/>
    </source>
</evidence>
<keyword evidence="2 4" id="KW-0813">Transport</keyword>
<accession>A0A660LEE8</accession>
<dbReference type="InterPro" id="IPR005673">
    <property type="entry name" value="ABC_phos-bd_PstS"/>
</dbReference>
<dbReference type="CDD" id="cd13565">
    <property type="entry name" value="PBP2_PstS"/>
    <property type="match status" value="1"/>
</dbReference>
<dbReference type="AlphaFoldDB" id="A0A660LEE8"/>
<comment type="similarity">
    <text evidence="1 4">Belongs to the PstS family.</text>
</comment>
<evidence type="ECO:0000256" key="5">
    <source>
        <dbReference type="SAM" id="SignalP"/>
    </source>
</evidence>
<proteinExistence type="inferred from homology"/>
<dbReference type="PANTHER" id="PTHR42996">
    <property type="entry name" value="PHOSPHATE-BINDING PROTEIN PSTS"/>
    <property type="match status" value="1"/>
</dbReference>
<comment type="caution">
    <text evidence="7">The sequence shown here is derived from an EMBL/GenBank/DDBJ whole genome shotgun (WGS) entry which is preliminary data.</text>
</comment>
<evidence type="ECO:0000256" key="2">
    <source>
        <dbReference type="ARBA" id="ARBA00022448"/>
    </source>
</evidence>
<dbReference type="EMBL" id="RBIL01000001">
    <property type="protein sequence ID" value="RKQ91121.1"/>
    <property type="molecule type" value="Genomic_DNA"/>
</dbReference>
<dbReference type="OrthoDB" id="9801510at2"/>
<dbReference type="SUPFAM" id="SSF53850">
    <property type="entry name" value="Periplasmic binding protein-like II"/>
    <property type="match status" value="1"/>
</dbReference>
<evidence type="ECO:0000313" key="8">
    <source>
        <dbReference type="Proteomes" id="UP000278962"/>
    </source>
</evidence>
<evidence type="ECO:0000259" key="6">
    <source>
        <dbReference type="Pfam" id="PF12849"/>
    </source>
</evidence>
<sequence>MGTTRFKPVAMAAAVALAFGATACGAANEEPAQSGSNNANAAAATPAAAELSGNLAGAGASSQEAAQQAWIAGFQEANPDTTISYDAVGSGGGREQFIAGGVAFAGTDSHVKDEELTGAQERCGGPDNLIEIPAYISPIAVIYNLDGVENLQLSPETLAKIFKQEIKTWDDAAIKADNPDATLPSERITVVNRSDESGTTENFQEYLAAVAPDVWDFEVSGDWPVKGGEAAQGTSGVVDAVKAGKGAIGYADASQAGELGKASVKVGEEFVAPTPEAAAKIVEASEETDDPGAHVFTYDLKRDTTEAGTYPIVLVSYLLACTKYDDAAQGALVKGYVNYIVSAEGQQAAATNAGSAPISEAVRAKVQPAVDAIAAN</sequence>
<dbReference type="PROSITE" id="PS51257">
    <property type="entry name" value="PROKAR_LIPOPROTEIN"/>
    <property type="match status" value="1"/>
</dbReference>
<feature type="domain" description="PBP" evidence="6">
    <location>
        <begin position="45"/>
        <end position="344"/>
    </location>
</feature>
<evidence type="ECO:0000256" key="1">
    <source>
        <dbReference type="ARBA" id="ARBA00008725"/>
    </source>
</evidence>
<feature type="signal peptide" evidence="5">
    <location>
        <begin position="1"/>
        <end position="26"/>
    </location>
</feature>
<dbReference type="RefSeq" id="WP_121248460.1">
    <property type="nucleotide sequence ID" value="NZ_RBIL01000001.1"/>
</dbReference>
<dbReference type="InterPro" id="IPR024370">
    <property type="entry name" value="PBP_domain"/>
</dbReference>
<gene>
    <name evidence="7" type="ORF">C8N24_0938</name>
</gene>
<keyword evidence="3 4" id="KW-0592">Phosphate transport</keyword>
<keyword evidence="5" id="KW-0732">Signal</keyword>
<dbReference type="GO" id="GO:0035435">
    <property type="term" value="P:phosphate ion transmembrane transport"/>
    <property type="evidence" value="ECO:0007669"/>
    <property type="project" value="InterPro"/>
</dbReference>
<dbReference type="GO" id="GO:0042301">
    <property type="term" value="F:phosphate ion binding"/>
    <property type="evidence" value="ECO:0007669"/>
    <property type="project" value="InterPro"/>
</dbReference>
<dbReference type="Pfam" id="PF12849">
    <property type="entry name" value="PBP_like_2"/>
    <property type="match status" value="1"/>
</dbReference>
<protein>
    <recommendedName>
        <fullName evidence="4">Phosphate-binding protein</fullName>
    </recommendedName>
</protein>
<dbReference type="PANTHER" id="PTHR42996:SF1">
    <property type="entry name" value="PHOSPHATE-BINDING PROTEIN PSTS"/>
    <property type="match status" value="1"/>
</dbReference>
<dbReference type="Proteomes" id="UP000278962">
    <property type="component" value="Unassembled WGS sequence"/>
</dbReference>
<evidence type="ECO:0000313" key="7">
    <source>
        <dbReference type="EMBL" id="RKQ91121.1"/>
    </source>
</evidence>
<evidence type="ECO:0000256" key="3">
    <source>
        <dbReference type="ARBA" id="ARBA00022592"/>
    </source>
</evidence>